<dbReference type="GO" id="GO:0016149">
    <property type="term" value="F:translation release factor activity, codon specific"/>
    <property type="evidence" value="ECO:0007669"/>
    <property type="project" value="InterPro"/>
</dbReference>
<dbReference type="InterPro" id="IPR005139">
    <property type="entry name" value="PCRF"/>
</dbReference>
<dbReference type="EMBL" id="JAKCXM010000002">
    <property type="protein sequence ID" value="KAJ0409906.1"/>
    <property type="molecule type" value="Genomic_DNA"/>
</dbReference>
<dbReference type="PANTHER" id="PTHR43116">
    <property type="entry name" value="PEPTIDE CHAIN RELEASE FACTOR 2"/>
    <property type="match status" value="1"/>
</dbReference>
<dbReference type="Proteomes" id="UP001209570">
    <property type="component" value="Unassembled WGS sequence"/>
</dbReference>
<dbReference type="InterPro" id="IPR045853">
    <property type="entry name" value="Pep_chain_release_fac_I_sf"/>
</dbReference>
<dbReference type="Gene3D" id="3.30.70.1660">
    <property type="match status" value="1"/>
</dbReference>
<evidence type="ECO:0000256" key="2">
    <source>
        <dbReference type="ARBA" id="ARBA00022917"/>
    </source>
</evidence>
<dbReference type="SMART" id="SM00937">
    <property type="entry name" value="PCRF"/>
    <property type="match status" value="1"/>
</dbReference>
<dbReference type="InterPro" id="IPR000352">
    <property type="entry name" value="Pep_chain_release_fac_I"/>
</dbReference>
<dbReference type="PANTHER" id="PTHR43116:SF3">
    <property type="entry name" value="CLASS I PEPTIDE CHAIN RELEASE FACTOR"/>
    <property type="match status" value="1"/>
</dbReference>
<dbReference type="Pfam" id="PF00472">
    <property type="entry name" value="RF-1"/>
    <property type="match status" value="1"/>
</dbReference>
<dbReference type="InterPro" id="IPR004374">
    <property type="entry name" value="PrfB"/>
</dbReference>
<dbReference type="HAMAP" id="MF_00094">
    <property type="entry name" value="Rel_fac_2"/>
    <property type="match status" value="1"/>
</dbReference>
<proteinExistence type="inferred from homology"/>
<evidence type="ECO:0000313" key="4">
    <source>
        <dbReference type="EMBL" id="KAJ0409906.1"/>
    </source>
</evidence>
<name>A0AAD5MCB2_PYTIN</name>
<gene>
    <name evidence="4" type="ORF">P43SY_005800</name>
</gene>
<dbReference type="FunFam" id="3.30.160.20:FF:000004">
    <property type="entry name" value="Peptide chain release factor 1"/>
    <property type="match status" value="1"/>
</dbReference>
<evidence type="ECO:0000313" key="5">
    <source>
        <dbReference type="Proteomes" id="UP001209570"/>
    </source>
</evidence>
<reference evidence="4" key="1">
    <citation type="submission" date="2021-12" db="EMBL/GenBank/DDBJ databases">
        <title>Prjna785345.</title>
        <authorList>
            <person name="Rujirawat T."/>
            <person name="Krajaejun T."/>
        </authorList>
    </citation>
    <scope>NUCLEOTIDE SEQUENCE</scope>
    <source>
        <strain evidence="4">Pi057C3</strain>
    </source>
</reference>
<evidence type="ECO:0000256" key="1">
    <source>
        <dbReference type="ARBA" id="ARBA00010835"/>
    </source>
</evidence>
<evidence type="ECO:0000259" key="3">
    <source>
        <dbReference type="PROSITE" id="PS00745"/>
    </source>
</evidence>
<dbReference type="Pfam" id="PF03462">
    <property type="entry name" value="PCRF"/>
    <property type="match status" value="1"/>
</dbReference>
<keyword evidence="5" id="KW-1185">Reference proteome</keyword>
<dbReference type="Gene3D" id="1.20.58.410">
    <property type="entry name" value="Release factor"/>
    <property type="match status" value="1"/>
</dbReference>
<accession>A0AAD5MCB2</accession>
<dbReference type="PROSITE" id="PS00745">
    <property type="entry name" value="RF_PROK_I"/>
    <property type="match status" value="1"/>
</dbReference>
<comment type="similarity">
    <text evidence="1">Belongs to the prokaryotic/mitochondrial release factor family.</text>
</comment>
<sequence>MRRVLELSRRLTHRTPRCVSRSLTHSARQAPPAFAVSWLHVRQSSSSTGSSSSENEDTFSERADRVKHELDIVQRVVRTAHTTERLQELQTQAQREDLWDDPAHAARILQQLSALESRERKVSALRTRFLDEKGLYAMASEEQEQELMDECRANMGALLEEARGLRVELMLSSESDLSSCFIEIQAGAGGTESCDWVAMLARMYQRWADARRFDVHVADESPGEEAGFRSICLRVDGAFAYGWAKHEAGVHRLVRISPFDSAGRRHTSFAQVRVYPMAAMASASKAGSVPEIPPKDLRIDTYRSSGAGGQHVNTTDSAVRITHLPSGIVVTCQSDRSQHRNKAEAMEMLHAKLYQRELERQAQAKHEYTQGLGENAWGSQIRSYVLHPYKMVKDHRVNVAMGDAKGVLDGNLDGFMEAMLLLEAGGKGIE</sequence>
<dbReference type="NCBIfam" id="TIGR00020">
    <property type="entry name" value="prfB"/>
    <property type="match status" value="1"/>
</dbReference>
<comment type="caution">
    <text evidence="4">The sequence shown here is derived from an EMBL/GenBank/DDBJ whole genome shotgun (WGS) entry which is preliminary data.</text>
</comment>
<protein>
    <recommendedName>
        <fullName evidence="3">Prokaryotic-type class I peptide chain release factors domain-containing protein</fullName>
    </recommendedName>
</protein>
<feature type="domain" description="Prokaryotic-type class I peptide chain release factors" evidence="3">
    <location>
        <begin position="303"/>
        <end position="319"/>
    </location>
</feature>
<dbReference type="Gene3D" id="3.30.160.20">
    <property type="match status" value="1"/>
</dbReference>
<organism evidence="4 5">
    <name type="scientific">Pythium insidiosum</name>
    <name type="common">Pythiosis disease agent</name>
    <dbReference type="NCBI Taxonomy" id="114742"/>
    <lineage>
        <taxon>Eukaryota</taxon>
        <taxon>Sar</taxon>
        <taxon>Stramenopiles</taxon>
        <taxon>Oomycota</taxon>
        <taxon>Peronosporomycetes</taxon>
        <taxon>Pythiales</taxon>
        <taxon>Pythiaceae</taxon>
        <taxon>Pythium</taxon>
    </lineage>
</organism>
<keyword evidence="2" id="KW-0648">Protein biosynthesis</keyword>
<dbReference type="SUPFAM" id="SSF75620">
    <property type="entry name" value="Release factor"/>
    <property type="match status" value="1"/>
</dbReference>
<dbReference type="AlphaFoldDB" id="A0AAD5MCB2"/>
<dbReference type="GO" id="GO:0005737">
    <property type="term" value="C:cytoplasm"/>
    <property type="evidence" value="ECO:0007669"/>
    <property type="project" value="InterPro"/>
</dbReference>